<evidence type="ECO:0000256" key="6">
    <source>
        <dbReference type="ARBA" id="ARBA00022989"/>
    </source>
</evidence>
<evidence type="ECO:0000313" key="12">
    <source>
        <dbReference type="EMBL" id="KAK2076743.1"/>
    </source>
</evidence>
<dbReference type="InterPro" id="IPR010989">
    <property type="entry name" value="SNARE"/>
</dbReference>
<dbReference type="InterPro" id="IPR000727">
    <property type="entry name" value="T_SNARE_dom"/>
</dbReference>
<gene>
    <name evidence="12" type="ORF">QBZ16_005503</name>
</gene>
<evidence type="ECO:0000256" key="1">
    <source>
        <dbReference type="ARBA" id="ARBA00004211"/>
    </source>
</evidence>
<name>A0AAD9MKP6_PROWI</name>
<evidence type="ECO:0000256" key="7">
    <source>
        <dbReference type="ARBA" id="ARBA00023054"/>
    </source>
</evidence>
<evidence type="ECO:0000256" key="10">
    <source>
        <dbReference type="SAM" id="Phobius"/>
    </source>
</evidence>
<keyword evidence="8 10" id="KW-0472">Membrane</keyword>
<keyword evidence="13" id="KW-1185">Reference proteome</keyword>
<feature type="domain" description="T-SNARE coiled-coil homology" evidence="11">
    <location>
        <begin position="154"/>
        <end position="221"/>
    </location>
</feature>
<keyword evidence="4 10" id="KW-0812">Transmembrane</keyword>
<keyword evidence="3" id="KW-0813">Transport</keyword>
<dbReference type="SUPFAM" id="SSF47661">
    <property type="entry name" value="t-snare proteins"/>
    <property type="match status" value="1"/>
</dbReference>
<evidence type="ECO:0000256" key="9">
    <source>
        <dbReference type="SAM" id="MobiDB-lite"/>
    </source>
</evidence>
<dbReference type="GO" id="GO:0031201">
    <property type="term" value="C:SNARE complex"/>
    <property type="evidence" value="ECO:0007669"/>
    <property type="project" value="TreeGrafter"/>
</dbReference>
<dbReference type="AlphaFoldDB" id="A0AAD9MKP6"/>
<evidence type="ECO:0000313" key="13">
    <source>
        <dbReference type="Proteomes" id="UP001255856"/>
    </source>
</evidence>
<proteinExistence type="inferred from homology"/>
<dbReference type="Pfam" id="PF10496">
    <property type="entry name" value="Syntaxin-18_N"/>
    <property type="match status" value="1"/>
</dbReference>
<reference evidence="12" key="1">
    <citation type="submission" date="2021-01" db="EMBL/GenBank/DDBJ databases">
        <authorList>
            <person name="Eckstrom K.M.E."/>
        </authorList>
    </citation>
    <scope>NUCLEOTIDE SEQUENCE</scope>
    <source>
        <strain evidence="12">UVCC 0001</strain>
    </source>
</reference>
<evidence type="ECO:0000259" key="11">
    <source>
        <dbReference type="SMART" id="SM00397"/>
    </source>
</evidence>
<dbReference type="EMBL" id="JASFZW010000009">
    <property type="protein sequence ID" value="KAK2076743.1"/>
    <property type="molecule type" value="Genomic_DNA"/>
</dbReference>
<comment type="caution">
    <text evidence="12">The sequence shown here is derived from an EMBL/GenBank/DDBJ whole genome shotgun (WGS) entry which is preliminary data.</text>
</comment>
<dbReference type="PANTHER" id="PTHR15959:SF0">
    <property type="entry name" value="SYNTAXIN-18"/>
    <property type="match status" value="1"/>
</dbReference>
<feature type="region of interest" description="Disordered" evidence="9">
    <location>
        <begin position="147"/>
        <end position="166"/>
    </location>
</feature>
<dbReference type="PANTHER" id="PTHR15959">
    <property type="entry name" value="SYNTAXIN-18"/>
    <property type="match status" value="1"/>
</dbReference>
<evidence type="ECO:0000256" key="5">
    <source>
        <dbReference type="ARBA" id="ARBA00022927"/>
    </source>
</evidence>
<comment type="similarity">
    <text evidence="2">Belongs to the syntaxin family.</text>
</comment>
<sequence>MVAIELTDRFQELVDEIQTRQGASLEKQRAAELLRSLAARTSFTKAAHEIADDLRALRRLLKENKGAYARASFMTEAEGDRLEGEVGTLLRACGANIARLQALAEATVADGAAHRVGVVLSLSERLRATTAAYDKLRALRRQQLEQAAASRRRRQPPEAAELEELSGSVRHTETQVREVAALNQAFSAAVSHQTEQIERLYAEAVRATGHLERANVQLDKTARANRGGHWTLVAFMLLATLGLLLMDWWHS</sequence>
<keyword evidence="6 10" id="KW-1133">Transmembrane helix</keyword>
<dbReference type="InterPro" id="IPR019529">
    <property type="entry name" value="Syntaxin-18_N"/>
</dbReference>
<dbReference type="Gene3D" id="1.20.5.110">
    <property type="match status" value="1"/>
</dbReference>
<keyword evidence="7" id="KW-0175">Coiled coil</keyword>
<accession>A0AAD9MKP6</accession>
<dbReference type="GO" id="GO:0015031">
    <property type="term" value="P:protein transport"/>
    <property type="evidence" value="ECO:0007669"/>
    <property type="project" value="UniProtKB-KW"/>
</dbReference>
<dbReference type="GO" id="GO:0005783">
    <property type="term" value="C:endoplasmic reticulum"/>
    <property type="evidence" value="ECO:0007669"/>
    <property type="project" value="TreeGrafter"/>
</dbReference>
<comment type="subcellular location">
    <subcellularLocation>
        <location evidence="1">Membrane</location>
        <topology evidence="1">Single-pass type IV membrane protein</topology>
    </subcellularLocation>
</comment>
<dbReference type="GO" id="GO:0006890">
    <property type="term" value="P:retrograde vesicle-mediated transport, Golgi to endoplasmic reticulum"/>
    <property type="evidence" value="ECO:0007669"/>
    <property type="project" value="TreeGrafter"/>
</dbReference>
<dbReference type="SMART" id="SM00397">
    <property type="entry name" value="t_SNARE"/>
    <property type="match status" value="1"/>
</dbReference>
<feature type="transmembrane region" description="Helical" evidence="10">
    <location>
        <begin position="230"/>
        <end position="249"/>
    </location>
</feature>
<evidence type="ECO:0000256" key="3">
    <source>
        <dbReference type="ARBA" id="ARBA00022448"/>
    </source>
</evidence>
<keyword evidence="5" id="KW-0653">Protein transport</keyword>
<organism evidence="12 13">
    <name type="scientific">Prototheca wickerhamii</name>
    <dbReference type="NCBI Taxonomy" id="3111"/>
    <lineage>
        <taxon>Eukaryota</taxon>
        <taxon>Viridiplantae</taxon>
        <taxon>Chlorophyta</taxon>
        <taxon>core chlorophytes</taxon>
        <taxon>Trebouxiophyceae</taxon>
        <taxon>Chlorellales</taxon>
        <taxon>Chlorellaceae</taxon>
        <taxon>Prototheca</taxon>
    </lineage>
</organism>
<evidence type="ECO:0000256" key="4">
    <source>
        <dbReference type="ARBA" id="ARBA00022692"/>
    </source>
</evidence>
<evidence type="ECO:0000256" key="8">
    <source>
        <dbReference type="ARBA" id="ARBA00023136"/>
    </source>
</evidence>
<protein>
    <recommendedName>
        <fullName evidence="11">t-SNARE coiled-coil homology domain-containing protein</fullName>
    </recommendedName>
</protein>
<dbReference type="Proteomes" id="UP001255856">
    <property type="component" value="Unassembled WGS sequence"/>
</dbReference>
<evidence type="ECO:0000256" key="2">
    <source>
        <dbReference type="ARBA" id="ARBA00009063"/>
    </source>
</evidence>